<evidence type="ECO:0000313" key="2">
    <source>
        <dbReference type="EMBL" id="OSX78990.1"/>
    </source>
</evidence>
<name>A0A1X6PDW4_PORUM</name>
<evidence type="ECO:0000313" key="3">
    <source>
        <dbReference type="Proteomes" id="UP000218209"/>
    </source>
</evidence>
<feature type="region of interest" description="Disordered" evidence="1">
    <location>
        <begin position="168"/>
        <end position="236"/>
    </location>
</feature>
<evidence type="ECO:0000256" key="1">
    <source>
        <dbReference type="SAM" id="MobiDB-lite"/>
    </source>
</evidence>
<dbReference type="PANTHER" id="PTHR48125">
    <property type="entry name" value="LP07818P1"/>
    <property type="match status" value="1"/>
</dbReference>
<feature type="compositionally biased region" description="Basic and acidic residues" evidence="1">
    <location>
        <begin position="687"/>
        <end position="696"/>
    </location>
</feature>
<proteinExistence type="predicted"/>
<feature type="compositionally biased region" description="Low complexity" evidence="1">
    <location>
        <begin position="73"/>
        <end position="86"/>
    </location>
</feature>
<gene>
    <name evidence="2" type="ORF">BU14_0093s0033</name>
</gene>
<dbReference type="Proteomes" id="UP000218209">
    <property type="component" value="Unassembled WGS sequence"/>
</dbReference>
<feature type="region of interest" description="Disordered" evidence="1">
    <location>
        <begin position="668"/>
        <end position="711"/>
    </location>
</feature>
<dbReference type="EMBL" id="KV918800">
    <property type="protein sequence ID" value="OSX78990.1"/>
    <property type="molecule type" value="Genomic_DNA"/>
</dbReference>
<organism evidence="2 3">
    <name type="scientific">Porphyra umbilicalis</name>
    <name type="common">Purple laver</name>
    <name type="synonym">Red alga</name>
    <dbReference type="NCBI Taxonomy" id="2786"/>
    <lineage>
        <taxon>Eukaryota</taxon>
        <taxon>Rhodophyta</taxon>
        <taxon>Bangiophyceae</taxon>
        <taxon>Bangiales</taxon>
        <taxon>Bangiaceae</taxon>
        <taxon>Porphyra</taxon>
    </lineage>
</organism>
<feature type="compositionally biased region" description="Basic residues" evidence="1">
    <location>
        <begin position="224"/>
        <end position="235"/>
    </location>
</feature>
<dbReference type="PANTHER" id="PTHR48125:SF10">
    <property type="entry name" value="OS12G0136300 PROTEIN"/>
    <property type="match status" value="1"/>
</dbReference>
<accession>A0A1X6PDW4</accession>
<feature type="compositionally biased region" description="Acidic residues" evidence="1">
    <location>
        <begin position="189"/>
        <end position="204"/>
    </location>
</feature>
<feature type="compositionally biased region" description="Polar residues" evidence="1">
    <location>
        <begin position="171"/>
        <end position="182"/>
    </location>
</feature>
<feature type="compositionally biased region" description="Acidic residues" evidence="1">
    <location>
        <begin position="26"/>
        <end position="44"/>
    </location>
</feature>
<sequence length="722" mass="75852">MTVVPVPHMVAGPPTPPPSDSASDGGADDSDYVSGDDFEYDAVADADAGNVGEKEVGNAGAGTSRGNTEHLLPPASVPSTAPVVAAHGSPGGETSTGALPVAQAPVNAEAFAQQLADNGRNPRVLTAALWMPGAQAVLAAAQAPHAGLPPIPPPGARRAVPVSATARLTAERTSSPSRSFPATQPPMADAEDGSSSDMDDDALVEDYITPPASPLPSTAAASPRRTRLLSTKRRRSIETRTACAAAGAAFPVNGEIEPVSLALHDVHEALRNGFAFVRRELTRLRAELVVVKSQSASTLRRIDGIAAAADGRESGSGVFLERLKVLDRAVHSLGERLPLTGGGATGGGGAPKNSVELMAEMKELFLEALTKEIRSASSSARVYPDAVAVNTLLLGVLAKVMGVPVEVAVQELQKKMMLPVRKPAKGMALVVSYQYIKRVFGHLNSSLSSIAVSTFVKRTHALKNIGGWITPSPSSTRRVLEQSPEECMDLLHADSFVKDAHGRMEMLDVLARVLDELEATATMVTWMVPNNAIRVIHCMYGHFANVSLRVRAYFRNHAGLPSILGGTGALNLGHKALFERELFLLHDVLPKDTGVHDGLQLIEGSDPSRHVIEVAPVAPAPVAPAPPPPAAPAPAASVPAVVGGAPVGVVLPLPQQPMRLEALPPHLVGRTTLPESTPSGHAPSTARQDERVRDRDVEEDDEIHPVNDERSAQWRAYRAAGF</sequence>
<reference evidence="2 3" key="1">
    <citation type="submission" date="2017-03" db="EMBL/GenBank/DDBJ databases">
        <title>WGS assembly of Porphyra umbilicalis.</title>
        <authorList>
            <person name="Brawley S.H."/>
            <person name="Blouin N.A."/>
            <person name="Ficko-Blean E."/>
            <person name="Wheeler G.L."/>
            <person name="Lohr M."/>
            <person name="Goodson H.V."/>
            <person name="Jenkins J.W."/>
            <person name="Blaby-Haas C.E."/>
            <person name="Helliwell K.E."/>
            <person name="Chan C."/>
            <person name="Marriage T."/>
            <person name="Bhattacharya D."/>
            <person name="Klein A.S."/>
            <person name="Badis Y."/>
            <person name="Brodie J."/>
            <person name="Cao Y."/>
            <person name="Collen J."/>
            <person name="Dittami S.M."/>
            <person name="Gachon C.M."/>
            <person name="Green B.R."/>
            <person name="Karpowicz S."/>
            <person name="Kim J.W."/>
            <person name="Kudahl U."/>
            <person name="Lin S."/>
            <person name="Michel G."/>
            <person name="Mittag M."/>
            <person name="Olson B.J."/>
            <person name="Pangilinan J."/>
            <person name="Peng Y."/>
            <person name="Qiu H."/>
            <person name="Shu S."/>
            <person name="Singer J.T."/>
            <person name="Smith A.G."/>
            <person name="Sprecher B.N."/>
            <person name="Wagner V."/>
            <person name="Wang W."/>
            <person name="Wang Z.-Y."/>
            <person name="Yan J."/>
            <person name="Yarish C."/>
            <person name="Zoeuner-Riek S."/>
            <person name="Zhuang Y."/>
            <person name="Zou Y."/>
            <person name="Lindquist E.A."/>
            <person name="Grimwood J."/>
            <person name="Barry K."/>
            <person name="Rokhsar D.S."/>
            <person name="Schmutz J."/>
            <person name="Stiller J.W."/>
            <person name="Grossman A.R."/>
            <person name="Prochnik S.E."/>
        </authorList>
    </citation>
    <scope>NUCLEOTIDE SEQUENCE [LARGE SCALE GENOMIC DNA]</scope>
    <source>
        <strain evidence="2">4086291</strain>
    </source>
</reference>
<keyword evidence="3" id="KW-1185">Reference proteome</keyword>
<feature type="region of interest" description="Disordered" evidence="1">
    <location>
        <begin position="1"/>
        <end position="96"/>
    </location>
</feature>
<protein>
    <submittedName>
        <fullName evidence="2">Uncharacterized protein</fullName>
    </submittedName>
</protein>
<dbReference type="AlphaFoldDB" id="A0A1X6PDW4"/>